<evidence type="ECO:0000256" key="1">
    <source>
        <dbReference type="ARBA" id="ARBA00023015"/>
    </source>
</evidence>
<protein>
    <recommendedName>
        <fullName evidence="6">GATA-type domain-containing protein</fullName>
    </recommendedName>
</protein>
<proteinExistence type="predicted"/>
<keyword evidence="1" id="KW-0805">Transcription regulation</keyword>
<feature type="domain" description="GATA-type" evidence="6">
    <location>
        <begin position="19"/>
        <end position="71"/>
    </location>
</feature>
<evidence type="ECO:0000313" key="8">
    <source>
        <dbReference type="Proteomes" id="UP001196413"/>
    </source>
</evidence>
<keyword evidence="4" id="KW-0862">Zinc</keyword>
<dbReference type="Proteomes" id="UP001196413">
    <property type="component" value="Unassembled WGS sequence"/>
</dbReference>
<evidence type="ECO:0000313" key="7">
    <source>
        <dbReference type="EMBL" id="KAJ1354576.1"/>
    </source>
</evidence>
<dbReference type="Pfam" id="PF00320">
    <property type="entry name" value="GATA"/>
    <property type="match status" value="1"/>
</dbReference>
<dbReference type="SUPFAM" id="SSF57716">
    <property type="entry name" value="Glucocorticoid receptor-like (DNA-binding domain)"/>
    <property type="match status" value="1"/>
</dbReference>
<accession>A0AAD5MS87</accession>
<evidence type="ECO:0000259" key="6">
    <source>
        <dbReference type="PROSITE" id="PS50114"/>
    </source>
</evidence>
<keyword evidence="3" id="KW-0539">Nucleus</keyword>
<dbReference type="CDD" id="cd00202">
    <property type="entry name" value="ZnF_GATA"/>
    <property type="match status" value="1"/>
</dbReference>
<dbReference type="AlphaFoldDB" id="A0AAD5MS87"/>
<feature type="domain" description="GATA-type" evidence="6">
    <location>
        <begin position="80"/>
        <end position="117"/>
    </location>
</feature>
<dbReference type="PROSITE" id="PS50114">
    <property type="entry name" value="GATA_ZN_FINGER_2"/>
    <property type="match status" value="2"/>
</dbReference>
<keyword evidence="4" id="KW-0479">Metal-binding</keyword>
<gene>
    <name evidence="7" type="ORF">KIN20_011558</name>
</gene>
<dbReference type="EMBL" id="JAHQIW010002123">
    <property type="protein sequence ID" value="KAJ1354576.1"/>
    <property type="molecule type" value="Genomic_DNA"/>
</dbReference>
<dbReference type="InterPro" id="IPR013088">
    <property type="entry name" value="Znf_NHR/GATA"/>
</dbReference>
<dbReference type="GO" id="GO:0006355">
    <property type="term" value="P:regulation of DNA-templated transcription"/>
    <property type="evidence" value="ECO:0007669"/>
    <property type="project" value="InterPro"/>
</dbReference>
<name>A0AAD5MS87_PARTN</name>
<keyword evidence="4" id="KW-0863">Zinc-finger</keyword>
<evidence type="ECO:0000256" key="4">
    <source>
        <dbReference type="PROSITE-ProRule" id="PRU00094"/>
    </source>
</evidence>
<dbReference type="GO" id="GO:0043565">
    <property type="term" value="F:sequence-specific DNA binding"/>
    <property type="evidence" value="ECO:0007669"/>
    <property type="project" value="InterPro"/>
</dbReference>
<comment type="caution">
    <text evidence="7">The sequence shown here is derived from an EMBL/GenBank/DDBJ whole genome shotgun (WGS) entry which is preliminary data.</text>
</comment>
<evidence type="ECO:0000256" key="3">
    <source>
        <dbReference type="ARBA" id="ARBA00023242"/>
    </source>
</evidence>
<dbReference type="Gene3D" id="3.30.50.10">
    <property type="entry name" value="Erythroid Transcription Factor GATA-1, subunit A"/>
    <property type="match status" value="2"/>
</dbReference>
<keyword evidence="8" id="KW-1185">Reference proteome</keyword>
<dbReference type="GO" id="GO:0008270">
    <property type="term" value="F:zinc ion binding"/>
    <property type="evidence" value="ECO:0007669"/>
    <property type="project" value="UniProtKB-KW"/>
</dbReference>
<keyword evidence="2" id="KW-0804">Transcription</keyword>
<organism evidence="7 8">
    <name type="scientific">Parelaphostrongylus tenuis</name>
    <name type="common">Meningeal worm</name>
    <dbReference type="NCBI Taxonomy" id="148309"/>
    <lineage>
        <taxon>Eukaryota</taxon>
        <taxon>Metazoa</taxon>
        <taxon>Ecdysozoa</taxon>
        <taxon>Nematoda</taxon>
        <taxon>Chromadorea</taxon>
        <taxon>Rhabditida</taxon>
        <taxon>Rhabditina</taxon>
        <taxon>Rhabditomorpha</taxon>
        <taxon>Strongyloidea</taxon>
        <taxon>Metastrongylidae</taxon>
        <taxon>Parelaphostrongylus</taxon>
    </lineage>
</organism>
<feature type="region of interest" description="Disordered" evidence="5">
    <location>
        <begin position="175"/>
        <end position="195"/>
    </location>
</feature>
<dbReference type="InterPro" id="IPR000679">
    <property type="entry name" value="Znf_GATA"/>
</dbReference>
<reference evidence="7" key="1">
    <citation type="submission" date="2021-06" db="EMBL/GenBank/DDBJ databases">
        <title>Parelaphostrongylus tenuis whole genome reference sequence.</title>
        <authorList>
            <person name="Garwood T.J."/>
            <person name="Larsen P.A."/>
            <person name="Fountain-Jones N.M."/>
            <person name="Garbe J.R."/>
            <person name="Macchietto M.G."/>
            <person name="Kania S.A."/>
            <person name="Gerhold R.W."/>
            <person name="Richards J.E."/>
            <person name="Wolf T.M."/>
        </authorList>
    </citation>
    <scope>NUCLEOTIDE SEQUENCE</scope>
    <source>
        <strain evidence="7">MNPRO001-30</strain>
        <tissue evidence="7">Meninges</tissue>
    </source>
</reference>
<sequence>MYVLVKEEQNEEIAATVREGSEMKCTNCQTKRTPQWRIINGRRVCNTCGTYYQKYRRDRPIECIGEQSKKRNEEKICTHCCKEFLRAPPGGWRRLDGRRLCNACFSYYKRTGKHRPMEVLGSRRRRTKGEEICANCGLSSVHRIPDGWQRLDGGRVLQVIKLLQQMTGNIPRRLRQRLPEEQNQQSPNKVDMEAHESEQEEKEIFGVGGAVLSRDFLLRIFLTKEENLNQVKEGLPALPIYAAESPNPSRGKETMVKQEAGLESIRSEIGAIERAARFEGHGKLAKSVHNELSKEMDLLCDLQVEVSLLEQNSGGSTACLGDSTEQTSQMGEELSSIMAVIEDEVRRQNRILEFYLSTLQDLRLRKESSLSISRDETTPLPAF</sequence>
<evidence type="ECO:0000256" key="5">
    <source>
        <dbReference type="SAM" id="MobiDB-lite"/>
    </source>
</evidence>
<evidence type="ECO:0000256" key="2">
    <source>
        <dbReference type="ARBA" id="ARBA00023163"/>
    </source>
</evidence>
<dbReference type="SMART" id="SM00401">
    <property type="entry name" value="ZnF_GATA"/>
    <property type="match status" value="2"/>
</dbReference>